<keyword evidence="3" id="KW-1185">Reference proteome</keyword>
<feature type="compositionally biased region" description="Basic and acidic residues" evidence="1">
    <location>
        <begin position="183"/>
        <end position="194"/>
    </location>
</feature>
<reference evidence="2 3" key="1">
    <citation type="journal article" date="2023" name="Plants (Basel)">
        <title>Bridging the Gap: Combining Genomics and Transcriptomics Approaches to Understand Stylosanthes scabra, an Orphan Legume from the Brazilian Caatinga.</title>
        <authorList>
            <person name="Ferreira-Neto J.R.C."/>
            <person name="da Silva M.D."/>
            <person name="Binneck E."/>
            <person name="de Melo N.F."/>
            <person name="da Silva R.H."/>
            <person name="de Melo A.L.T.M."/>
            <person name="Pandolfi V."/>
            <person name="Bustamante F.O."/>
            <person name="Brasileiro-Vidal A.C."/>
            <person name="Benko-Iseppon A.M."/>
        </authorList>
    </citation>
    <scope>NUCLEOTIDE SEQUENCE [LARGE SCALE GENOMIC DNA]</scope>
    <source>
        <tissue evidence="2">Leaves</tissue>
    </source>
</reference>
<feature type="compositionally biased region" description="Acidic residues" evidence="1">
    <location>
        <begin position="143"/>
        <end position="168"/>
    </location>
</feature>
<feature type="compositionally biased region" description="Basic and acidic residues" evidence="1">
    <location>
        <begin position="16"/>
        <end position="34"/>
    </location>
</feature>
<comment type="caution">
    <text evidence="2">The sequence shown here is derived from an EMBL/GenBank/DDBJ whole genome shotgun (WGS) entry which is preliminary data.</text>
</comment>
<feature type="compositionally biased region" description="Polar residues" evidence="1">
    <location>
        <begin position="173"/>
        <end position="182"/>
    </location>
</feature>
<name>A0ABU6TW20_9FABA</name>
<dbReference type="EMBL" id="JASCZI010092312">
    <property type="protein sequence ID" value="MED6152213.1"/>
    <property type="molecule type" value="Genomic_DNA"/>
</dbReference>
<organism evidence="2 3">
    <name type="scientific">Stylosanthes scabra</name>
    <dbReference type="NCBI Taxonomy" id="79078"/>
    <lineage>
        <taxon>Eukaryota</taxon>
        <taxon>Viridiplantae</taxon>
        <taxon>Streptophyta</taxon>
        <taxon>Embryophyta</taxon>
        <taxon>Tracheophyta</taxon>
        <taxon>Spermatophyta</taxon>
        <taxon>Magnoliopsida</taxon>
        <taxon>eudicotyledons</taxon>
        <taxon>Gunneridae</taxon>
        <taxon>Pentapetalae</taxon>
        <taxon>rosids</taxon>
        <taxon>fabids</taxon>
        <taxon>Fabales</taxon>
        <taxon>Fabaceae</taxon>
        <taxon>Papilionoideae</taxon>
        <taxon>50 kb inversion clade</taxon>
        <taxon>dalbergioids sensu lato</taxon>
        <taxon>Dalbergieae</taxon>
        <taxon>Pterocarpus clade</taxon>
        <taxon>Stylosanthes</taxon>
    </lineage>
</organism>
<protein>
    <submittedName>
        <fullName evidence="2">Uncharacterized protein</fullName>
    </submittedName>
</protein>
<dbReference type="Proteomes" id="UP001341840">
    <property type="component" value="Unassembled WGS sequence"/>
</dbReference>
<evidence type="ECO:0000313" key="3">
    <source>
        <dbReference type="Proteomes" id="UP001341840"/>
    </source>
</evidence>
<sequence length="236" mass="26198">MKSLLSFEHPSSLIELGKDESQEETSSIKREGKAHNTTNTEVPKTSRDTTIPTAKLTQIRAQTEKAFGKPKTAKAKKTTRISVKPVRQRFSQRIIVKGGPSRPKPKKVEVINLSSDNEADIRSRETAEEQPVMVADPNPGKLEEEEKDPDYEEEEEEEDPEESVEAEEIPSSWSLLAPSTTASERRDDEYDDPHYWNYDGDLDDWGTDVGEGDHDVEPAPAEGSEGSCPSPSSSAD</sequence>
<gene>
    <name evidence="2" type="ORF">PIB30_089703</name>
</gene>
<feature type="region of interest" description="Disordered" evidence="1">
    <location>
        <begin position="1"/>
        <end position="52"/>
    </location>
</feature>
<proteinExistence type="predicted"/>
<feature type="compositionally biased region" description="Low complexity" evidence="1">
    <location>
        <begin position="221"/>
        <end position="236"/>
    </location>
</feature>
<feature type="compositionally biased region" description="Polar residues" evidence="1">
    <location>
        <begin position="35"/>
        <end position="52"/>
    </location>
</feature>
<evidence type="ECO:0000313" key="2">
    <source>
        <dbReference type="EMBL" id="MED6152213.1"/>
    </source>
</evidence>
<accession>A0ABU6TW20</accession>
<feature type="region of interest" description="Disordered" evidence="1">
    <location>
        <begin position="62"/>
        <end position="81"/>
    </location>
</feature>
<feature type="region of interest" description="Disordered" evidence="1">
    <location>
        <begin position="93"/>
        <end position="236"/>
    </location>
</feature>
<evidence type="ECO:0000256" key="1">
    <source>
        <dbReference type="SAM" id="MobiDB-lite"/>
    </source>
</evidence>